<evidence type="ECO:0000313" key="1">
    <source>
        <dbReference type="EMBL" id="SJL12951.1"/>
    </source>
</evidence>
<gene>
    <name evidence="1" type="ORF">ARMOST_16386</name>
</gene>
<evidence type="ECO:0000313" key="2">
    <source>
        <dbReference type="Proteomes" id="UP000219338"/>
    </source>
</evidence>
<protein>
    <submittedName>
        <fullName evidence="1">Uncharacterized protein</fullName>
    </submittedName>
</protein>
<sequence>MFVAQTSQNLQVDYGQVTAALLFEIIDVQQTVANGSQALPQSLSDYRTLRCPDETMDPPVHGTAIRHASGQLSCPSISIRWATAAARGLVVFPFPLQASIASVFGSITSTSFAAHFIANCLPIIYPSCPYKTPLSQYRSESSPVPEKTRIRALREAERAAVEHSAYEMEANTLSWLFCMSSNPSVQSVVVEAEFRRRAVPSSAVFGIILKKPTRSAHPHTPLSYYGGLRLQPIVWAIYSGSYNSSLKKTISLDGYSMQLSSYWCIGYTPLILASNGLQICSISGTDHHVVSPWSAVNTYLYPYAVDEFPEPKDSPATFFVKDSWFALYPKGIPSIDSLFGTVIRSIRHHTDADSFKPYGDIPSFNQDGDQARIHTGFVQ</sequence>
<dbReference type="AlphaFoldDB" id="A0A284RW31"/>
<keyword evidence="2" id="KW-1185">Reference proteome</keyword>
<dbReference type="Proteomes" id="UP000219338">
    <property type="component" value="Unassembled WGS sequence"/>
</dbReference>
<reference evidence="2" key="1">
    <citation type="journal article" date="2017" name="Nat. Ecol. Evol.">
        <title>Genome expansion and lineage-specific genetic innovations in the forest pathogenic fungi Armillaria.</title>
        <authorList>
            <person name="Sipos G."/>
            <person name="Prasanna A.N."/>
            <person name="Walter M.C."/>
            <person name="O'Connor E."/>
            <person name="Balint B."/>
            <person name="Krizsan K."/>
            <person name="Kiss B."/>
            <person name="Hess J."/>
            <person name="Varga T."/>
            <person name="Slot J."/>
            <person name="Riley R."/>
            <person name="Boka B."/>
            <person name="Rigling D."/>
            <person name="Barry K."/>
            <person name="Lee J."/>
            <person name="Mihaltcheva S."/>
            <person name="LaButti K."/>
            <person name="Lipzen A."/>
            <person name="Waldron R."/>
            <person name="Moloney N.M."/>
            <person name="Sperisen C."/>
            <person name="Kredics L."/>
            <person name="Vagvoelgyi C."/>
            <person name="Patrignani A."/>
            <person name="Fitzpatrick D."/>
            <person name="Nagy I."/>
            <person name="Doyle S."/>
            <person name="Anderson J.B."/>
            <person name="Grigoriev I.V."/>
            <person name="Gueldener U."/>
            <person name="Muensterkoetter M."/>
            <person name="Nagy L.G."/>
        </authorList>
    </citation>
    <scope>NUCLEOTIDE SEQUENCE [LARGE SCALE GENOMIC DNA]</scope>
    <source>
        <strain evidence="2">C18/9</strain>
    </source>
</reference>
<organism evidence="1 2">
    <name type="scientific">Armillaria ostoyae</name>
    <name type="common">Armillaria root rot fungus</name>
    <dbReference type="NCBI Taxonomy" id="47428"/>
    <lineage>
        <taxon>Eukaryota</taxon>
        <taxon>Fungi</taxon>
        <taxon>Dikarya</taxon>
        <taxon>Basidiomycota</taxon>
        <taxon>Agaricomycotina</taxon>
        <taxon>Agaricomycetes</taxon>
        <taxon>Agaricomycetidae</taxon>
        <taxon>Agaricales</taxon>
        <taxon>Marasmiineae</taxon>
        <taxon>Physalacriaceae</taxon>
        <taxon>Armillaria</taxon>
    </lineage>
</organism>
<dbReference type="OrthoDB" id="10524010at2759"/>
<dbReference type="EMBL" id="FUEG01000018">
    <property type="protein sequence ID" value="SJL12951.1"/>
    <property type="molecule type" value="Genomic_DNA"/>
</dbReference>
<accession>A0A284RW31</accession>
<proteinExistence type="predicted"/>
<name>A0A284RW31_ARMOS</name>